<gene>
    <name evidence="2" type="ORF">MSPICULIGERA_LOCUS14050</name>
</gene>
<evidence type="ECO:0000313" key="2">
    <source>
        <dbReference type="EMBL" id="CAJ0575743.1"/>
    </source>
</evidence>
<keyword evidence="1" id="KW-0732">Signal</keyword>
<name>A0AA36CUS4_9BILA</name>
<evidence type="ECO:0000256" key="1">
    <source>
        <dbReference type="SAM" id="SignalP"/>
    </source>
</evidence>
<dbReference type="AlphaFoldDB" id="A0AA36CUS4"/>
<feature type="chain" id="PRO_5041320689" evidence="1">
    <location>
        <begin position="21"/>
        <end position="78"/>
    </location>
</feature>
<proteinExistence type="predicted"/>
<organism evidence="2 3">
    <name type="scientific">Mesorhabditis spiculigera</name>
    <dbReference type="NCBI Taxonomy" id="96644"/>
    <lineage>
        <taxon>Eukaryota</taxon>
        <taxon>Metazoa</taxon>
        <taxon>Ecdysozoa</taxon>
        <taxon>Nematoda</taxon>
        <taxon>Chromadorea</taxon>
        <taxon>Rhabditida</taxon>
        <taxon>Rhabditina</taxon>
        <taxon>Rhabditomorpha</taxon>
        <taxon>Rhabditoidea</taxon>
        <taxon>Rhabditidae</taxon>
        <taxon>Mesorhabditinae</taxon>
        <taxon>Mesorhabditis</taxon>
    </lineage>
</organism>
<accession>A0AA36CUS4</accession>
<dbReference type="EMBL" id="CATQJA010002640">
    <property type="protein sequence ID" value="CAJ0575743.1"/>
    <property type="molecule type" value="Genomic_DNA"/>
</dbReference>
<evidence type="ECO:0000313" key="3">
    <source>
        <dbReference type="Proteomes" id="UP001177023"/>
    </source>
</evidence>
<sequence length="78" mass="8366">MRFLIFFFLAFALVFGGATTNKPSVGLPDALIEKLRQIDLSKISLDDLKAAVMKNFSVPVPATTAKSAATKLKPIAKA</sequence>
<comment type="caution">
    <text evidence="2">The sequence shown here is derived from an EMBL/GenBank/DDBJ whole genome shotgun (WGS) entry which is preliminary data.</text>
</comment>
<feature type="signal peptide" evidence="1">
    <location>
        <begin position="1"/>
        <end position="20"/>
    </location>
</feature>
<feature type="non-terminal residue" evidence="2">
    <location>
        <position position="1"/>
    </location>
</feature>
<keyword evidence="3" id="KW-1185">Reference proteome</keyword>
<protein>
    <submittedName>
        <fullName evidence="2">Uncharacterized protein</fullName>
    </submittedName>
</protein>
<dbReference type="Proteomes" id="UP001177023">
    <property type="component" value="Unassembled WGS sequence"/>
</dbReference>
<reference evidence="2" key="1">
    <citation type="submission" date="2023-06" db="EMBL/GenBank/DDBJ databases">
        <authorList>
            <person name="Delattre M."/>
        </authorList>
    </citation>
    <scope>NUCLEOTIDE SEQUENCE</scope>
    <source>
        <strain evidence="2">AF72</strain>
    </source>
</reference>